<feature type="binding site" evidence="6">
    <location>
        <position position="218"/>
    </location>
    <ligand>
        <name>substrate</name>
    </ligand>
</feature>
<feature type="binding site" evidence="7">
    <location>
        <position position="88"/>
    </location>
    <ligand>
        <name>Mg(2+)</name>
        <dbReference type="ChEBI" id="CHEBI:18420"/>
        <label>1</label>
        <note>catalytic</note>
    </ligand>
</feature>
<keyword evidence="2 6" id="KW-1003">Cell membrane</keyword>
<reference evidence="8" key="1">
    <citation type="submission" date="2024-06" db="EMBL/GenBank/DDBJ databases">
        <title>Methylostella associata gen. nov., sp. nov., a novel Ancalomicrobiaceae-affiliated facultatively methylotrophic bacteria that feed on methanotrophs of the genus Methylococcus.</title>
        <authorList>
            <person name="Saltykova V."/>
            <person name="Danilova O.V."/>
            <person name="Oshkin I.Y."/>
            <person name="Belova S.E."/>
            <person name="Pimenov N.V."/>
            <person name="Dedysh S.N."/>
        </authorList>
    </citation>
    <scope>NUCLEOTIDE SEQUENCE</scope>
    <source>
        <strain evidence="8">S20</strain>
    </source>
</reference>
<dbReference type="PRINTS" id="PR00377">
    <property type="entry name" value="IMPHPHTASES"/>
</dbReference>
<dbReference type="SUPFAM" id="SSF56655">
    <property type="entry name" value="Carbohydrate phosphatase"/>
    <property type="match status" value="1"/>
</dbReference>
<dbReference type="Pfam" id="PF00459">
    <property type="entry name" value="Inositol_P"/>
    <property type="match status" value="1"/>
</dbReference>
<dbReference type="PROSITE" id="PS00630">
    <property type="entry name" value="IMP_2"/>
    <property type="match status" value="1"/>
</dbReference>
<keyword evidence="5 6" id="KW-0472">Membrane</keyword>
<dbReference type="EMBL" id="CP158568">
    <property type="protein sequence ID" value="XBY44471.1"/>
    <property type="molecule type" value="Genomic_DNA"/>
</dbReference>
<dbReference type="GO" id="GO:0000103">
    <property type="term" value="P:sulfate assimilation"/>
    <property type="evidence" value="ECO:0007669"/>
    <property type="project" value="TreeGrafter"/>
</dbReference>
<dbReference type="GO" id="GO:0000287">
    <property type="term" value="F:magnesium ion binding"/>
    <property type="evidence" value="ECO:0007669"/>
    <property type="project" value="UniProtKB-UniRule"/>
</dbReference>
<feature type="binding site" evidence="6">
    <location>
        <position position="91"/>
    </location>
    <ligand>
        <name>Mg(2+)</name>
        <dbReference type="ChEBI" id="CHEBI:18420"/>
        <label>2</label>
    </ligand>
</feature>
<evidence type="ECO:0000313" key="8">
    <source>
        <dbReference type="EMBL" id="XBY44471.1"/>
    </source>
</evidence>
<sequence length="283" mass="29388">MVFDEALRQGLIDAALAAGREIMAIYATEFAVASKGDASPVTEADQRAEAIILERLAVLMPGVPVVAEEQVAAGQVPEALGELFVLVDPLDGTKEFVSRNGEFTVNIGVVQHGRPVAGVVAAPALGEIFEGVVGQGARAARIVDGKAVDWRPIAVRAEPETGIVVLASRSHAGEDTETLLGKCRVATRVAAGSSLKFCRLAEGQADLYPRLGRTMEWDTAAGDAVLTAAGGTVVRADGKPFVYGKRDQADTADFANPWFLASGGYDVGALVVGDGAATDVKSE</sequence>
<keyword evidence="6 7" id="KW-0479">Metal-binding</keyword>
<comment type="function">
    <text evidence="6">Converts adenosine-3',5'-bisphosphate (PAP) to AMP.</text>
</comment>
<dbReference type="AlphaFoldDB" id="A0AAU7XA70"/>
<evidence type="ECO:0000256" key="1">
    <source>
        <dbReference type="ARBA" id="ARBA00005289"/>
    </source>
</evidence>
<protein>
    <recommendedName>
        <fullName evidence="6">3'(2'),5'-bisphosphate nucleotidase CysQ</fullName>
        <ecNumber evidence="6">3.1.3.7</ecNumber>
    </recommendedName>
    <alternativeName>
        <fullName evidence="6">3'(2'),5-bisphosphonucleoside 3'(2')-phosphohydrolase</fullName>
    </alternativeName>
    <alternativeName>
        <fullName evidence="6">3'-phosphoadenosine 5'-phosphate phosphatase</fullName>
        <shortName evidence="6">PAP phosphatase</shortName>
    </alternativeName>
</protein>
<comment type="subcellular location">
    <subcellularLocation>
        <location evidence="6">Cell inner membrane</location>
        <topology evidence="6">Peripheral membrane protein</topology>
        <orientation evidence="6">Cytoplasmic side</orientation>
    </subcellularLocation>
</comment>
<feature type="binding site" evidence="6">
    <location>
        <position position="88"/>
    </location>
    <ligand>
        <name>Mg(2+)</name>
        <dbReference type="ChEBI" id="CHEBI:18420"/>
        <label>2</label>
    </ligand>
</feature>
<feature type="binding site" evidence="6">
    <location>
        <begin position="90"/>
        <end position="93"/>
    </location>
    <ligand>
        <name>substrate</name>
    </ligand>
</feature>
<comment type="cofactor">
    <cofactor evidence="6 7">
        <name>Mg(2+)</name>
        <dbReference type="ChEBI" id="CHEBI:18420"/>
    </cofactor>
</comment>
<dbReference type="PANTHER" id="PTHR43028">
    <property type="entry name" value="3'(2'),5'-BISPHOSPHATE NUCLEOTIDASE 1"/>
    <property type="match status" value="1"/>
</dbReference>
<dbReference type="RefSeq" id="WP_407049564.1">
    <property type="nucleotide sequence ID" value="NZ_CP158568.1"/>
</dbReference>
<keyword evidence="4 6" id="KW-0378">Hydrolase</keyword>
<dbReference type="InterPro" id="IPR020550">
    <property type="entry name" value="Inositol_monophosphatase_CS"/>
</dbReference>
<dbReference type="CDD" id="cd01638">
    <property type="entry name" value="CysQ"/>
    <property type="match status" value="1"/>
</dbReference>
<evidence type="ECO:0000256" key="4">
    <source>
        <dbReference type="ARBA" id="ARBA00022801"/>
    </source>
</evidence>
<accession>A0AAU7XA70</accession>
<evidence type="ECO:0000256" key="6">
    <source>
        <dbReference type="HAMAP-Rule" id="MF_02095"/>
    </source>
</evidence>
<feature type="binding site" evidence="7">
    <location>
        <position position="91"/>
    </location>
    <ligand>
        <name>Mg(2+)</name>
        <dbReference type="ChEBI" id="CHEBI:18420"/>
        <label>1</label>
        <note>catalytic</note>
    </ligand>
</feature>
<evidence type="ECO:0000256" key="5">
    <source>
        <dbReference type="ARBA" id="ARBA00023136"/>
    </source>
</evidence>
<organism evidence="8">
    <name type="scientific">Methyloraptor flagellatus</name>
    <dbReference type="NCBI Taxonomy" id="3162530"/>
    <lineage>
        <taxon>Bacteria</taxon>
        <taxon>Pseudomonadati</taxon>
        <taxon>Pseudomonadota</taxon>
        <taxon>Alphaproteobacteria</taxon>
        <taxon>Hyphomicrobiales</taxon>
        <taxon>Ancalomicrobiaceae</taxon>
        <taxon>Methyloraptor</taxon>
    </lineage>
</organism>
<dbReference type="Gene3D" id="3.30.540.10">
    <property type="entry name" value="Fructose-1,6-Bisphosphatase, subunit A, domain 1"/>
    <property type="match status" value="1"/>
</dbReference>
<name>A0AAU7XA70_9HYPH</name>
<dbReference type="InterPro" id="IPR000760">
    <property type="entry name" value="Inositol_monophosphatase-like"/>
</dbReference>
<dbReference type="PANTHER" id="PTHR43028:SF5">
    <property type="entry name" value="3'(2'),5'-BISPHOSPHATE NUCLEOTIDASE 1"/>
    <property type="match status" value="1"/>
</dbReference>
<dbReference type="EC" id="3.1.3.7" evidence="6"/>
<feature type="binding site" evidence="6">
    <location>
        <position position="90"/>
    </location>
    <ligand>
        <name>Mg(2+)</name>
        <dbReference type="ChEBI" id="CHEBI:18420"/>
        <label>1</label>
    </ligand>
</feature>
<gene>
    <name evidence="6 8" type="primary">cysQ</name>
    <name evidence="8" type="ORF">ABS361_21070</name>
</gene>
<evidence type="ECO:0000256" key="2">
    <source>
        <dbReference type="ARBA" id="ARBA00022475"/>
    </source>
</evidence>
<keyword evidence="3 6" id="KW-0997">Cell inner membrane</keyword>
<feature type="binding site" evidence="6">
    <location>
        <position position="68"/>
    </location>
    <ligand>
        <name>Mg(2+)</name>
        <dbReference type="ChEBI" id="CHEBI:18420"/>
        <label>1</label>
    </ligand>
</feature>
<feature type="binding site" evidence="6">
    <location>
        <position position="88"/>
    </location>
    <ligand>
        <name>Mg(2+)</name>
        <dbReference type="ChEBI" id="CHEBI:18420"/>
        <label>1</label>
    </ligand>
</feature>
<dbReference type="HAMAP" id="MF_02095">
    <property type="entry name" value="CysQ"/>
    <property type="match status" value="1"/>
</dbReference>
<feature type="binding site" evidence="7">
    <location>
        <position position="218"/>
    </location>
    <ligand>
        <name>Mg(2+)</name>
        <dbReference type="ChEBI" id="CHEBI:18420"/>
        <label>1</label>
        <note>catalytic</note>
    </ligand>
</feature>
<feature type="binding site" evidence="7">
    <location>
        <position position="90"/>
    </location>
    <ligand>
        <name>Mg(2+)</name>
        <dbReference type="ChEBI" id="CHEBI:18420"/>
        <label>2</label>
    </ligand>
</feature>
<feature type="binding site" evidence="6">
    <location>
        <position position="68"/>
    </location>
    <ligand>
        <name>substrate</name>
    </ligand>
</feature>
<dbReference type="InterPro" id="IPR050725">
    <property type="entry name" value="CysQ/Inositol_MonoPase"/>
</dbReference>
<keyword evidence="6 7" id="KW-0460">Magnesium</keyword>
<dbReference type="GO" id="GO:0050427">
    <property type="term" value="P:3'-phosphoadenosine 5'-phosphosulfate metabolic process"/>
    <property type="evidence" value="ECO:0007669"/>
    <property type="project" value="TreeGrafter"/>
</dbReference>
<dbReference type="Gene3D" id="3.40.190.80">
    <property type="match status" value="1"/>
</dbReference>
<dbReference type="GO" id="GO:0008441">
    <property type="term" value="F:3'(2'),5'-bisphosphate nucleotidase activity"/>
    <property type="evidence" value="ECO:0007669"/>
    <property type="project" value="UniProtKB-UniRule"/>
</dbReference>
<feature type="binding site" evidence="6">
    <location>
        <position position="218"/>
    </location>
    <ligand>
        <name>Mg(2+)</name>
        <dbReference type="ChEBI" id="CHEBI:18420"/>
        <label>2</label>
    </ligand>
</feature>
<dbReference type="GO" id="GO:0005886">
    <property type="term" value="C:plasma membrane"/>
    <property type="evidence" value="ECO:0007669"/>
    <property type="project" value="UniProtKB-SubCell"/>
</dbReference>
<comment type="similarity">
    <text evidence="1 6">Belongs to the inositol monophosphatase superfamily. CysQ family.</text>
</comment>
<proteinExistence type="inferred from homology"/>
<feature type="binding site" evidence="7">
    <location>
        <position position="68"/>
    </location>
    <ligand>
        <name>Mg(2+)</name>
        <dbReference type="ChEBI" id="CHEBI:18420"/>
        <label>1</label>
        <note>catalytic</note>
    </ligand>
</feature>
<evidence type="ECO:0000256" key="7">
    <source>
        <dbReference type="PIRSR" id="PIRSR600760-2"/>
    </source>
</evidence>
<dbReference type="InterPro" id="IPR006240">
    <property type="entry name" value="CysQ"/>
</dbReference>
<dbReference type="GO" id="GO:0046854">
    <property type="term" value="P:phosphatidylinositol phosphate biosynthetic process"/>
    <property type="evidence" value="ECO:0007669"/>
    <property type="project" value="InterPro"/>
</dbReference>
<evidence type="ECO:0000256" key="3">
    <source>
        <dbReference type="ARBA" id="ARBA00022519"/>
    </source>
</evidence>
<dbReference type="NCBIfam" id="TIGR01331">
    <property type="entry name" value="bisphos_cysQ"/>
    <property type="match status" value="1"/>
</dbReference>
<dbReference type="KEGG" id="mflg:ABS361_21070"/>
<comment type="catalytic activity">
    <reaction evidence="6">
        <text>adenosine 3',5'-bisphosphate + H2O = AMP + phosphate</text>
        <dbReference type="Rhea" id="RHEA:10040"/>
        <dbReference type="ChEBI" id="CHEBI:15377"/>
        <dbReference type="ChEBI" id="CHEBI:43474"/>
        <dbReference type="ChEBI" id="CHEBI:58343"/>
        <dbReference type="ChEBI" id="CHEBI:456215"/>
        <dbReference type="EC" id="3.1.3.7"/>
    </reaction>
</comment>